<proteinExistence type="predicted"/>
<organism evidence="1 2">
    <name type="scientific">Caballeronia terrestris</name>
    <dbReference type="NCBI Taxonomy" id="1226301"/>
    <lineage>
        <taxon>Bacteria</taxon>
        <taxon>Pseudomonadati</taxon>
        <taxon>Pseudomonadota</taxon>
        <taxon>Betaproteobacteria</taxon>
        <taxon>Burkholderiales</taxon>
        <taxon>Burkholderiaceae</taxon>
        <taxon>Caballeronia</taxon>
    </lineage>
</organism>
<reference evidence="1" key="1">
    <citation type="submission" date="2016-01" db="EMBL/GenBank/DDBJ databases">
        <authorList>
            <person name="Peeters C."/>
        </authorList>
    </citation>
    <scope>NUCLEOTIDE SEQUENCE [LARGE SCALE GENOMIC DNA]</scope>
    <source>
        <strain evidence="1">LMG 22937</strain>
    </source>
</reference>
<dbReference type="Proteomes" id="UP000054925">
    <property type="component" value="Unassembled WGS sequence"/>
</dbReference>
<dbReference type="AlphaFoldDB" id="A0A158KU16"/>
<name>A0A158KU16_9BURK</name>
<dbReference type="EMBL" id="FCOL02000132">
    <property type="protein sequence ID" value="SAL84628.1"/>
    <property type="molecule type" value="Genomic_DNA"/>
</dbReference>
<evidence type="ECO:0000313" key="1">
    <source>
        <dbReference type="EMBL" id="SAL84628.1"/>
    </source>
</evidence>
<accession>A0A158KU16</accession>
<comment type="caution">
    <text evidence="1">The sequence shown here is derived from an EMBL/GenBank/DDBJ whole genome shotgun (WGS) entry which is preliminary data.</text>
</comment>
<protein>
    <submittedName>
        <fullName evidence="1">Uncharacterized protein</fullName>
    </submittedName>
</protein>
<keyword evidence="2" id="KW-1185">Reference proteome</keyword>
<gene>
    <name evidence="1" type="ORF">AWB67_06728</name>
</gene>
<sequence>MCANERSDSRIAKRPSCQKPWRGVVARKLGLPRPALSIDRLAGRSTAPPPAALMSSSFSSNGLSEAIFERSSEPAFADFAIPHLQTLVNCVRGVRTADRVRQVMSITMTMPQIVSNVLPTA</sequence>
<evidence type="ECO:0000313" key="2">
    <source>
        <dbReference type="Proteomes" id="UP000054925"/>
    </source>
</evidence>